<dbReference type="Pfam" id="PF03713">
    <property type="entry name" value="DUF305"/>
    <property type="match status" value="1"/>
</dbReference>
<comment type="caution">
    <text evidence="4">The sequence shown here is derived from an EMBL/GenBank/DDBJ whole genome shotgun (WGS) entry which is preliminary data.</text>
</comment>
<dbReference type="InterPro" id="IPR012347">
    <property type="entry name" value="Ferritin-like"/>
</dbReference>
<evidence type="ECO:0000256" key="1">
    <source>
        <dbReference type="SAM" id="MobiDB-lite"/>
    </source>
</evidence>
<dbReference type="Proteomes" id="UP000270299">
    <property type="component" value="Unassembled WGS sequence"/>
</dbReference>
<evidence type="ECO:0000313" key="5">
    <source>
        <dbReference type="Proteomes" id="UP000270299"/>
    </source>
</evidence>
<sequence>METDATASVPESARVSRRRSPLALLVLALVAIVVVGIVAFSVGRLSTLGDPTPTTGSAEAGFARDMQTHHNQGVELSMIIRDLTDDPDVRLLAYDIATTQGAQSGMMQGWLSVWGLPAHSTEPEMTWMMRPTLEGDGHNHGSGESAHEPGEPMPGLATQEQITELKSLTGVAAERMFLELMIAHHQGAIDMAEALLDRSTNSTVRTFSIGVVKSQDSEIDLMESMLDERPAP</sequence>
<feature type="transmembrane region" description="Helical" evidence="2">
    <location>
        <begin position="22"/>
        <end position="43"/>
    </location>
</feature>
<evidence type="ECO:0000313" key="4">
    <source>
        <dbReference type="EMBL" id="RLP73553.1"/>
    </source>
</evidence>
<keyword evidence="2" id="KW-0472">Membrane</keyword>
<name>A0A3L6ZZS2_9MICO</name>
<feature type="domain" description="DUF305" evidence="3">
    <location>
        <begin position="59"/>
        <end position="226"/>
    </location>
</feature>
<dbReference type="AlphaFoldDB" id="A0A3L6ZZS2"/>
<proteinExistence type="predicted"/>
<dbReference type="PANTHER" id="PTHR36933">
    <property type="entry name" value="SLL0788 PROTEIN"/>
    <property type="match status" value="1"/>
</dbReference>
<dbReference type="EMBL" id="RCUV01000002">
    <property type="protein sequence ID" value="RLP73553.1"/>
    <property type="molecule type" value="Genomic_DNA"/>
</dbReference>
<evidence type="ECO:0000256" key="2">
    <source>
        <dbReference type="SAM" id="Phobius"/>
    </source>
</evidence>
<organism evidence="4 5">
    <name type="scientific">Mycetocola manganoxydans</name>
    <dbReference type="NCBI Taxonomy" id="699879"/>
    <lineage>
        <taxon>Bacteria</taxon>
        <taxon>Bacillati</taxon>
        <taxon>Actinomycetota</taxon>
        <taxon>Actinomycetes</taxon>
        <taxon>Micrococcales</taxon>
        <taxon>Microbacteriaceae</taxon>
        <taxon>Mycetocola</taxon>
    </lineage>
</organism>
<dbReference type="OrthoDB" id="26872at2"/>
<protein>
    <submittedName>
        <fullName evidence="4">DUF305 domain-containing protein</fullName>
    </submittedName>
</protein>
<dbReference type="PANTHER" id="PTHR36933:SF1">
    <property type="entry name" value="SLL0788 PROTEIN"/>
    <property type="match status" value="1"/>
</dbReference>
<accession>A0A3L6ZZS2</accession>
<evidence type="ECO:0000259" key="3">
    <source>
        <dbReference type="Pfam" id="PF03713"/>
    </source>
</evidence>
<keyword evidence="5" id="KW-1185">Reference proteome</keyword>
<feature type="compositionally biased region" description="Basic and acidic residues" evidence="1">
    <location>
        <begin position="133"/>
        <end position="150"/>
    </location>
</feature>
<dbReference type="InterPro" id="IPR005183">
    <property type="entry name" value="DUF305_CopM-like"/>
</dbReference>
<keyword evidence="2" id="KW-1133">Transmembrane helix</keyword>
<dbReference type="Gene3D" id="1.20.1260.10">
    <property type="match status" value="1"/>
</dbReference>
<reference evidence="4 5" key="1">
    <citation type="submission" date="2018-10" db="EMBL/GenBank/DDBJ databases">
        <authorList>
            <person name="Li J."/>
        </authorList>
    </citation>
    <scope>NUCLEOTIDE SEQUENCE [LARGE SCALE GENOMIC DNA]</scope>
    <source>
        <strain evidence="4 5">CCTCC AB209002</strain>
    </source>
</reference>
<feature type="region of interest" description="Disordered" evidence="1">
    <location>
        <begin position="131"/>
        <end position="155"/>
    </location>
</feature>
<keyword evidence="2" id="KW-0812">Transmembrane</keyword>
<gene>
    <name evidence="4" type="ORF">D9V29_02240</name>
</gene>